<feature type="transmembrane region" description="Helical" evidence="9">
    <location>
        <begin position="79"/>
        <end position="98"/>
    </location>
</feature>
<evidence type="ECO:0000256" key="4">
    <source>
        <dbReference type="ARBA" id="ARBA00022475"/>
    </source>
</evidence>
<dbReference type="PANTHER" id="PTHR30588:SF0">
    <property type="entry name" value="BRANCHED-CHAIN AMINO ACID PERMEASE BRNQ"/>
    <property type="match status" value="1"/>
</dbReference>
<protein>
    <recommendedName>
        <fullName evidence="9">Branched-chain amino acid transport system carrier protein</fullName>
    </recommendedName>
</protein>
<accession>A0ABN6YZ06</accession>
<keyword evidence="11" id="KW-1185">Reference proteome</keyword>
<comment type="caution">
    <text evidence="9">Lacks conserved residue(s) required for the propagation of feature annotation.</text>
</comment>
<feature type="transmembrane region" description="Helical" evidence="9">
    <location>
        <begin position="337"/>
        <end position="361"/>
    </location>
</feature>
<keyword evidence="6 9" id="KW-0029">Amino-acid transport</keyword>
<keyword evidence="8 9" id="KW-0472">Membrane</keyword>
<evidence type="ECO:0000256" key="6">
    <source>
        <dbReference type="ARBA" id="ARBA00022970"/>
    </source>
</evidence>
<feature type="transmembrane region" description="Helical" evidence="9">
    <location>
        <begin position="149"/>
        <end position="170"/>
    </location>
</feature>
<comment type="subcellular location">
    <subcellularLocation>
        <location evidence="1 9">Cell membrane</location>
        <topology evidence="1 9">Multi-pass membrane protein</topology>
    </subcellularLocation>
</comment>
<feature type="transmembrane region" description="Helical" evidence="9">
    <location>
        <begin position="118"/>
        <end position="137"/>
    </location>
</feature>
<comment type="similarity">
    <text evidence="2 9">Belongs to the branched chain amino acid transporter family.</text>
</comment>
<feature type="transmembrane region" description="Helical" evidence="9">
    <location>
        <begin position="373"/>
        <end position="396"/>
    </location>
</feature>
<proteinExistence type="inferred from homology"/>
<feature type="transmembrane region" description="Helical" evidence="9">
    <location>
        <begin position="42"/>
        <end position="67"/>
    </location>
</feature>
<feature type="transmembrane region" description="Helical" evidence="9">
    <location>
        <begin position="230"/>
        <end position="250"/>
    </location>
</feature>
<feature type="transmembrane region" description="Helical" evidence="9">
    <location>
        <begin position="276"/>
        <end position="301"/>
    </location>
</feature>
<feature type="transmembrane region" description="Helical" evidence="9">
    <location>
        <begin position="190"/>
        <end position="209"/>
    </location>
</feature>
<name>A0ABN6YZ06_9FIRM</name>
<dbReference type="EMBL" id="AP027742">
    <property type="protein sequence ID" value="BDZ78623.1"/>
    <property type="molecule type" value="Genomic_DNA"/>
</dbReference>
<dbReference type="Pfam" id="PF05525">
    <property type="entry name" value="Branch_AA_trans"/>
    <property type="match status" value="1"/>
</dbReference>
<gene>
    <name evidence="10" type="ORF">Lac1_28060</name>
</gene>
<keyword evidence="5 9" id="KW-0812">Transmembrane</keyword>
<feature type="transmembrane region" description="Helical" evidence="9">
    <location>
        <begin position="416"/>
        <end position="436"/>
    </location>
</feature>
<keyword evidence="4" id="KW-1003">Cell membrane</keyword>
<evidence type="ECO:0000256" key="5">
    <source>
        <dbReference type="ARBA" id="ARBA00022692"/>
    </source>
</evidence>
<dbReference type="PANTHER" id="PTHR30588">
    <property type="entry name" value="BRANCHED-CHAIN AMINO ACID TRANSPORT SYSTEM 2 CARRIER PROTEIN"/>
    <property type="match status" value="1"/>
</dbReference>
<keyword evidence="7 9" id="KW-1133">Transmembrane helix</keyword>
<evidence type="ECO:0000256" key="1">
    <source>
        <dbReference type="ARBA" id="ARBA00004651"/>
    </source>
</evidence>
<sequence length="445" mass="47800">MKKNMRKDILITGFALFAVFFGSGNLIFPPQVGLLSGQYVPAAMAGLALTGILFPMMAVAAVGNTGYDLKDMMRHVTPWWHYFYMGIGLLAVIFGTIPRCGGVAYESGLEGIFGSMPSYVRIGFLLLFFAVSYYFAMNKSSVIDKIGNYLTPLLLVSLVAVIILAIVHPIDRLGEGEITSGTEAFVNAFLTGYNTGDVGTGIICAGIFIEAFRNKGYTERKEYKKAMFGIIAVGFALLFVVYGGLAYLGAQGTKIYPADVDTTFLLTDLVRRMAGYGGSVVLSLAVIFACLTTAVGMIATTGEWVEGWTKGKLSYKLAALLITAAIFFVSSTGVSNVLAISGPLFTVLFPMSVVMTFLGLLKKYVPNDGAWKGSVFMAALMSVFDALNVAHASGLLKADISGVMERVYKIPLAKEGFAWLIPTIIGFAVGALWGNFADKDKSSRR</sequence>
<dbReference type="Proteomes" id="UP001305815">
    <property type="component" value="Chromosome"/>
</dbReference>
<evidence type="ECO:0000256" key="3">
    <source>
        <dbReference type="ARBA" id="ARBA00022448"/>
    </source>
</evidence>
<dbReference type="RefSeq" id="WP_316265684.1">
    <property type="nucleotide sequence ID" value="NZ_AP027742.1"/>
</dbReference>
<evidence type="ECO:0000313" key="11">
    <source>
        <dbReference type="Proteomes" id="UP001305815"/>
    </source>
</evidence>
<dbReference type="InterPro" id="IPR004685">
    <property type="entry name" value="Brnchd-chn_aa_trnsp_Livcs"/>
</dbReference>
<evidence type="ECO:0000256" key="2">
    <source>
        <dbReference type="ARBA" id="ARBA00008540"/>
    </source>
</evidence>
<keyword evidence="3 9" id="KW-0813">Transport</keyword>
<evidence type="ECO:0000256" key="9">
    <source>
        <dbReference type="RuleBase" id="RU362122"/>
    </source>
</evidence>
<comment type="function">
    <text evidence="9">Component of the transport system for branched-chain amino acids.</text>
</comment>
<reference evidence="11" key="1">
    <citation type="journal article" date="2023" name="Int. J. Syst. Evol. Microbiol.">
        <title>Claveliimonas bilis gen. nov., sp. nov., deoxycholic acid-producing bacteria isolated from human faeces, and reclassification of Sellimonas monacensis Zenner et al. 2021 as Claveliimonas monacensis comb. nov.</title>
        <authorList>
            <person name="Hisatomi A."/>
            <person name="Kastawa N.W.E.P.G."/>
            <person name="Song I."/>
            <person name="Ohkuma M."/>
            <person name="Fukiya S."/>
            <person name="Sakamoto M."/>
        </authorList>
    </citation>
    <scope>NUCLEOTIDE SEQUENCE [LARGE SCALE GENOMIC DNA]</scope>
    <source>
        <strain evidence="11">12BBH14</strain>
    </source>
</reference>
<evidence type="ECO:0000256" key="8">
    <source>
        <dbReference type="ARBA" id="ARBA00023136"/>
    </source>
</evidence>
<organism evidence="10 11">
    <name type="scientific">Claveliimonas bilis</name>
    <dbReference type="NCBI Taxonomy" id="3028070"/>
    <lineage>
        <taxon>Bacteria</taxon>
        <taxon>Bacillati</taxon>
        <taxon>Bacillota</taxon>
        <taxon>Clostridia</taxon>
        <taxon>Lachnospirales</taxon>
        <taxon>Lachnospiraceae</taxon>
        <taxon>Claveliimonas</taxon>
    </lineage>
</organism>
<evidence type="ECO:0000256" key="7">
    <source>
        <dbReference type="ARBA" id="ARBA00022989"/>
    </source>
</evidence>
<dbReference type="NCBIfam" id="TIGR00796">
    <property type="entry name" value="livcs"/>
    <property type="match status" value="1"/>
</dbReference>
<feature type="transmembrane region" description="Helical" evidence="9">
    <location>
        <begin position="313"/>
        <end position="331"/>
    </location>
</feature>
<evidence type="ECO:0000313" key="10">
    <source>
        <dbReference type="EMBL" id="BDZ78623.1"/>
    </source>
</evidence>